<dbReference type="CDD" id="cd04301">
    <property type="entry name" value="NAT_SF"/>
    <property type="match status" value="1"/>
</dbReference>
<proteinExistence type="predicted"/>
<evidence type="ECO:0000256" key="2">
    <source>
        <dbReference type="ARBA" id="ARBA00023315"/>
    </source>
</evidence>
<dbReference type="PANTHER" id="PTHR43072:SF23">
    <property type="entry name" value="UPF0039 PROTEIN C11D3.02C"/>
    <property type="match status" value="1"/>
</dbReference>
<keyword evidence="5" id="KW-1185">Reference proteome</keyword>
<feature type="domain" description="N-acetyltransferase" evidence="3">
    <location>
        <begin position="1"/>
        <end position="149"/>
    </location>
</feature>
<dbReference type="RefSeq" id="WP_251611399.1">
    <property type="nucleotide sequence ID" value="NZ_JAMQJY010000004.1"/>
</dbReference>
<dbReference type="InterPro" id="IPR016181">
    <property type="entry name" value="Acyl_CoA_acyltransferase"/>
</dbReference>
<evidence type="ECO:0000259" key="3">
    <source>
        <dbReference type="PROSITE" id="PS51186"/>
    </source>
</evidence>
<accession>A0ABT0XNK8</accession>
<dbReference type="PIRSF" id="PIRSF037663">
    <property type="entry name" value="Acetyltransf_GNAT_prd"/>
    <property type="match status" value="1"/>
</dbReference>
<organism evidence="4 5">
    <name type="scientific">Alkalicoccobacillus plakortidis</name>
    <dbReference type="NCBI Taxonomy" id="444060"/>
    <lineage>
        <taxon>Bacteria</taxon>
        <taxon>Bacillati</taxon>
        <taxon>Bacillota</taxon>
        <taxon>Bacilli</taxon>
        <taxon>Bacillales</taxon>
        <taxon>Bacillaceae</taxon>
        <taxon>Alkalicoccobacillus</taxon>
    </lineage>
</organism>
<dbReference type="InterPro" id="IPR000182">
    <property type="entry name" value="GNAT_dom"/>
</dbReference>
<comment type="caution">
    <text evidence="4">The sequence shown here is derived from an EMBL/GenBank/DDBJ whole genome shotgun (WGS) entry which is preliminary data.</text>
</comment>
<gene>
    <name evidence="4" type="ORF">NDM98_19945</name>
</gene>
<name>A0ABT0XNK8_9BACI</name>
<reference evidence="4" key="1">
    <citation type="submission" date="2022-06" db="EMBL/GenBank/DDBJ databases">
        <title>Alkalicoccobacillus porphyridii sp. nov., isolated from a marine red alga, Porphyridium purpureum and reclassification of Shouchella plakortidis and Shouchella gibsonii as Alkalicoccobacillus plakortidis comb. nov. and Alkalicoccobacillus gibsonii comb. nov.</title>
        <authorList>
            <person name="Kim K.H."/>
            <person name="Lee J.K."/>
            <person name="Han D.M."/>
            <person name="Baek J.H."/>
            <person name="Jeon C.O."/>
        </authorList>
    </citation>
    <scope>NUCLEOTIDE SEQUENCE</scope>
    <source>
        <strain evidence="4">DSM 19153</strain>
    </source>
</reference>
<keyword evidence="1" id="KW-0808">Transferase</keyword>
<evidence type="ECO:0000313" key="4">
    <source>
        <dbReference type="EMBL" id="MCM2677492.1"/>
    </source>
</evidence>
<protein>
    <submittedName>
        <fullName evidence="4">GNAT family N-acetyltransferase</fullName>
    </submittedName>
</protein>
<dbReference type="SUPFAM" id="SSF55729">
    <property type="entry name" value="Acyl-CoA N-acyltransferases (Nat)"/>
    <property type="match status" value="1"/>
</dbReference>
<evidence type="ECO:0000256" key="1">
    <source>
        <dbReference type="ARBA" id="ARBA00022679"/>
    </source>
</evidence>
<evidence type="ECO:0000313" key="5">
    <source>
        <dbReference type="Proteomes" id="UP001203665"/>
    </source>
</evidence>
<dbReference type="InterPro" id="IPR017255">
    <property type="entry name" value="AcTrfase_GNAT_prd"/>
</dbReference>
<dbReference type="PANTHER" id="PTHR43072">
    <property type="entry name" value="N-ACETYLTRANSFERASE"/>
    <property type="match status" value="1"/>
</dbReference>
<sequence length="149" mass="17005">MKCRKALKNDLPDIVRMLADDTLGSKREKYQDPLPDFYYDAFKEIEHQRGNQILVATENEQVIGFLQLTFIPGLARMGMKRAQIEGVRVDNKHRGKGIGRKLFKEAITLAKTEGCGLVQLTTDKEREDAHHFYENLGFVASHDGMKLIL</sequence>
<dbReference type="PROSITE" id="PS51186">
    <property type="entry name" value="GNAT"/>
    <property type="match status" value="1"/>
</dbReference>
<dbReference type="Gene3D" id="3.40.630.30">
    <property type="match status" value="1"/>
</dbReference>
<dbReference type="Pfam" id="PF00583">
    <property type="entry name" value="Acetyltransf_1"/>
    <property type="match status" value="1"/>
</dbReference>
<dbReference type="EMBL" id="JAMQJY010000004">
    <property type="protein sequence ID" value="MCM2677492.1"/>
    <property type="molecule type" value="Genomic_DNA"/>
</dbReference>
<keyword evidence="2" id="KW-0012">Acyltransferase</keyword>
<dbReference type="Proteomes" id="UP001203665">
    <property type="component" value="Unassembled WGS sequence"/>
</dbReference>